<accession>A0ABP6DCC9</accession>
<dbReference type="Proteomes" id="UP001501509">
    <property type="component" value="Unassembled WGS sequence"/>
</dbReference>
<evidence type="ECO:0000313" key="2">
    <source>
        <dbReference type="Proteomes" id="UP001501509"/>
    </source>
</evidence>
<reference evidence="2" key="1">
    <citation type="journal article" date="2019" name="Int. J. Syst. Evol. Microbiol.">
        <title>The Global Catalogue of Microorganisms (GCM) 10K type strain sequencing project: providing services to taxonomists for standard genome sequencing and annotation.</title>
        <authorList>
            <consortium name="The Broad Institute Genomics Platform"/>
            <consortium name="The Broad Institute Genome Sequencing Center for Infectious Disease"/>
            <person name="Wu L."/>
            <person name="Ma J."/>
        </authorList>
    </citation>
    <scope>NUCLEOTIDE SEQUENCE [LARGE SCALE GENOMIC DNA]</scope>
    <source>
        <strain evidence="2">JCM 6833</strain>
    </source>
</reference>
<sequence>MSTSNTIRAAVLAVLGAAEECGKASGGSPAKGCNAWTYQRATAKPTGIEGDALVEAVIAVECRERQNRHAMHVQLHREDEHNQWIGIYDDVKTDIPGVGRHRSAWRNVCRVAGV</sequence>
<name>A0ABP6DCC9_9ACTN</name>
<proteinExistence type="predicted"/>
<protein>
    <submittedName>
        <fullName evidence="1">Uncharacterized protein</fullName>
    </submittedName>
</protein>
<dbReference type="EMBL" id="BAAATD010000028">
    <property type="protein sequence ID" value="GAA2639264.1"/>
    <property type="molecule type" value="Genomic_DNA"/>
</dbReference>
<keyword evidence="2" id="KW-1185">Reference proteome</keyword>
<gene>
    <name evidence="1" type="ORF">GCM10010411_94290</name>
</gene>
<evidence type="ECO:0000313" key="1">
    <source>
        <dbReference type="EMBL" id="GAA2639264.1"/>
    </source>
</evidence>
<organism evidence="1 2">
    <name type="scientific">Actinomadura fulvescens</name>
    <dbReference type="NCBI Taxonomy" id="46160"/>
    <lineage>
        <taxon>Bacteria</taxon>
        <taxon>Bacillati</taxon>
        <taxon>Actinomycetota</taxon>
        <taxon>Actinomycetes</taxon>
        <taxon>Streptosporangiales</taxon>
        <taxon>Thermomonosporaceae</taxon>
        <taxon>Actinomadura</taxon>
    </lineage>
</organism>
<comment type="caution">
    <text evidence="1">The sequence shown here is derived from an EMBL/GenBank/DDBJ whole genome shotgun (WGS) entry which is preliminary data.</text>
</comment>